<dbReference type="AlphaFoldDB" id="A0A1Y2EDI1"/>
<dbReference type="GeneID" id="63774166"/>
<evidence type="ECO:0000313" key="2">
    <source>
        <dbReference type="EMBL" id="ORY69622.1"/>
    </source>
</evidence>
<protein>
    <recommendedName>
        <fullName evidence="4">Myb/SANT-like domain-containing protein</fullName>
    </recommendedName>
</protein>
<keyword evidence="3" id="KW-1185">Reference proteome</keyword>
<name>A0A1Y2EDI1_9PEZI</name>
<dbReference type="Proteomes" id="UP000193689">
    <property type="component" value="Unassembled WGS sequence"/>
</dbReference>
<evidence type="ECO:0000313" key="3">
    <source>
        <dbReference type="Proteomes" id="UP000193689"/>
    </source>
</evidence>
<feature type="region of interest" description="Disordered" evidence="1">
    <location>
        <begin position="285"/>
        <end position="308"/>
    </location>
</feature>
<dbReference type="RefSeq" id="XP_040719572.1">
    <property type="nucleotide sequence ID" value="XM_040857954.1"/>
</dbReference>
<dbReference type="InParanoid" id="A0A1Y2EDI1"/>
<reference evidence="2 3" key="1">
    <citation type="submission" date="2016-07" db="EMBL/GenBank/DDBJ databases">
        <title>Pervasive Adenine N6-methylation of Active Genes in Fungi.</title>
        <authorList>
            <consortium name="DOE Joint Genome Institute"/>
            <person name="Mondo S.J."/>
            <person name="Dannebaum R.O."/>
            <person name="Kuo R.C."/>
            <person name="Labutti K."/>
            <person name="Haridas S."/>
            <person name="Kuo A."/>
            <person name="Salamov A."/>
            <person name="Ahrendt S.R."/>
            <person name="Lipzen A."/>
            <person name="Sullivan W."/>
            <person name="Andreopoulos W.B."/>
            <person name="Clum A."/>
            <person name="Lindquist E."/>
            <person name="Daum C."/>
            <person name="Ramamoorthy G.K."/>
            <person name="Gryganskyi A."/>
            <person name="Culley D."/>
            <person name="Magnuson J.K."/>
            <person name="James T.Y."/>
            <person name="O'Malley M.A."/>
            <person name="Stajich J.E."/>
            <person name="Spatafora J.W."/>
            <person name="Visel A."/>
            <person name="Grigoriev I.V."/>
        </authorList>
    </citation>
    <scope>NUCLEOTIDE SEQUENCE [LARGE SCALE GENOMIC DNA]</scope>
    <source>
        <strain evidence="2 3">CBS 129021</strain>
    </source>
</reference>
<dbReference type="EMBL" id="MCFJ01000002">
    <property type="protein sequence ID" value="ORY69622.1"/>
    <property type="molecule type" value="Genomic_DNA"/>
</dbReference>
<sequence length="308" mass="34750">MLNIDRPSARKPAWQKLVELLNQDTQYVWSIDKVSKKYADERIRWGVYLAAAKSGLSIDPDTLKCTDSPDRINSFINKHGAKSRWLVTEPVGPISIQQEIFWAESAGEYIAEPGDEEDVPEAILSDQSDADSLLTPTLSTSSTSIITGRRKRQRLDPDINTTISDESDDDNEARQRHKHVKDLQREFSRKRDRKKQLTDLGSSIERASRAISRPIGATDIAAAMKLLQSDGFVKDLNWRLRMKAYDEIGSNTTNSVLYCQLSDPHERRLWLLTRIGAKIDEEEVEGDGVGAEGVNRGRARASRNDLIE</sequence>
<accession>A0A1Y2EDI1</accession>
<feature type="region of interest" description="Disordered" evidence="1">
    <location>
        <begin position="148"/>
        <end position="194"/>
    </location>
</feature>
<organism evidence="2 3">
    <name type="scientific">Pseudomassariella vexata</name>
    <dbReference type="NCBI Taxonomy" id="1141098"/>
    <lineage>
        <taxon>Eukaryota</taxon>
        <taxon>Fungi</taxon>
        <taxon>Dikarya</taxon>
        <taxon>Ascomycota</taxon>
        <taxon>Pezizomycotina</taxon>
        <taxon>Sordariomycetes</taxon>
        <taxon>Xylariomycetidae</taxon>
        <taxon>Amphisphaeriales</taxon>
        <taxon>Pseudomassariaceae</taxon>
        <taxon>Pseudomassariella</taxon>
    </lineage>
</organism>
<evidence type="ECO:0008006" key="4">
    <source>
        <dbReference type="Google" id="ProtNLM"/>
    </source>
</evidence>
<proteinExistence type="predicted"/>
<comment type="caution">
    <text evidence="2">The sequence shown here is derived from an EMBL/GenBank/DDBJ whole genome shotgun (WGS) entry which is preliminary data.</text>
</comment>
<evidence type="ECO:0000256" key="1">
    <source>
        <dbReference type="SAM" id="MobiDB-lite"/>
    </source>
</evidence>
<dbReference type="STRING" id="1141098.A0A1Y2EDI1"/>
<gene>
    <name evidence="2" type="ORF">BCR38DRAFT_405324</name>
</gene>